<proteinExistence type="predicted"/>
<organism evidence="1">
    <name type="scientific">uncultured marine virus</name>
    <dbReference type="NCBI Taxonomy" id="186617"/>
    <lineage>
        <taxon>Viruses</taxon>
        <taxon>environmental samples</taxon>
    </lineage>
</organism>
<protein>
    <submittedName>
        <fullName evidence="1">Uncharacterized protein</fullName>
    </submittedName>
</protein>
<dbReference type="EMBL" id="KR029580">
    <property type="protein sequence ID" value="AKH46199.1"/>
    <property type="molecule type" value="Genomic_DNA"/>
</dbReference>
<reference evidence="1" key="2">
    <citation type="submission" date="2015-03" db="EMBL/GenBank/DDBJ databases">
        <authorList>
            <person name="Chow C.-E.T."/>
            <person name="Winget D.M."/>
            <person name="White R.A.III."/>
            <person name="Hallam S.J."/>
            <person name="Suttle C.A."/>
        </authorList>
    </citation>
    <scope>NUCLEOTIDE SEQUENCE</scope>
    <source>
        <strain evidence="1">Anoxic3_5</strain>
    </source>
</reference>
<accession>A0A0F7L0X8</accession>
<sequence length="84" mass="9908">MPALLSLIYLAFFIEVLVWCSTYPLNHSNALNLSGAHYCLKNKRMLTNTIRCRAKCFIRHFNCCVDLGYLFPFYAHFLRPFDLR</sequence>
<name>A0A0F7L0X8_9VIRU</name>
<evidence type="ECO:0000313" key="1">
    <source>
        <dbReference type="EMBL" id="AKH46199.1"/>
    </source>
</evidence>
<reference evidence="1" key="1">
    <citation type="journal article" date="2015" name="Front. Microbiol.">
        <title>Combining genomic sequencing methods to explore viral diversity and reveal potential virus-host interactions.</title>
        <authorList>
            <person name="Chow C.E."/>
            <person name="Winget D.M."/>
            <person name="White R.A.III."/>
            <person name="Hallam S.J."/>
            <person name="Suttle C.A."/>
        </authorList>
    </citation>
    <scope>NUCLEOTIDE SEQUENCE</scope>
    <source>
        <strain evidence="1">Anoxic3_5</strain>
    </source>
</reference>